<keyword evidence="2" id="KW-1185">Reference proteome</keyword>
<dbReference type="SUPFAM" id="SSF47226">
    <property type="entry name" value="Histidine-containing phosphotransfer domain, HPT domain"/>
    <property type="match status" value="1"/>
</dbReference>
<organism evidence="1 2">
    <name type="scientific">Aduncisulcus paluster</name>
    <dbReference type="NCBI Taxonomy" id="2918883"/>
    <lineage>
        <taxon>Eukaryota</taxon>
        <taxon>Metamonada</taxon>
        <taxon>Carpediemonas-like organisms</taxon>
        <taxon>Aduncisulcus</taxon>
    </lineage>
</organism>
<comment type="caution">
    <text evidence="1">The sequence shown here is derived from an EMBL/GenBank/DDBJ whole genome shotgun (WGS) entry which is preliminary data.</text>
</comment>
<reference evidence="1" key="1">
    <citation type="submission" date="2022-03" db="EMBL/GenBank/DDBJ databases">
        <title>Draft genome sequence of Aduncisulcus paluster, a free-living microaerophilic Fornicata.</title>
        <authorList>
            <person name="Yuyama I."/>
            <person name="Kume K."/>
            <person name="Tamura T."/>
            <person name="Inagaki Y."/>
            <person name="Hashimoto T."/>
        </authorList>
    </citation>
    <scope>NUCLEOTIDE SEQUENCE</scope>
    <source>
        <strain evidence="1">NY0171</strain>
    </source>
</reference>
<protein>
    <submittedName>
        <fullName evidence="1">Response regulator</fullName>
    </submittedName>
</protein>
<proteinExistence type="predicted"/>
<dbReference type="EMBL" id="BQXS01006311">
    <property type="protein sequence ID" value="GKT19134.1"/>
    <property type="molecule type" value="Genomic_DNA"/>
</dbReference>
<dbReference type="Proteomes" id="UP001057375">
    <property type="component" value="Unassembled WGS sequence"/>
</dbReference>
<accession>A0ABQ5JVR1</accession>
<evidence type="ECO:0000313" key="1">
    <source>
        <dbReference type="EMBL" id="GKT19134.1"/>
    </source>
</evidence>
<sequence length="97" mass="10786">MIDGDLKQRLLAAFRGESADRMRVLSNDFVRLEKGCGKEDLSAVIESSYRELHSLKGAARAVGLGMKDGLVPSDRICSIMLGWLDLLEDMLREEDDS</sequence>
<feature type="non-terminal residue" evidence="1">
    <location>
        <position position="97"/>
    </location>
</feature>
<dbReference type="InterPro" id="IPR036641">
    <property type="entry name" value="HPT_dom_sf"/>
</dbReference>
<name>A0ABQ5JVR1_9EUKA</name>
<evidence type="ECO:0000313" key="2">
    <source>
        <dbReference type="Proteomes" id="UP001057375"/>
    </source>
</evidence>
<dbReference type="Gene3D" id="1.20.120.160">
    <property type="entry name" value="HPT domain"/>
    <property type="match status" value="1"/>
</dbReference>
<gene>
    <name evidence="1" type="ORF">ADUPG1_004301</name>
</gene>